<evidence type="ECO:0000313" key="1">
    <source>
        <dbReference type="EMBL" id="QQP37269.1"/>
    </source>
</evidence>
<reference evidence="2" key="1">
    <citation type="submission" date="2021-01" db="EMBL/GenBank/DDBJ databases">
        <title>Caligus Genome Assembly.</title>
        <authorList>
            <person name="Gallardo-Escarate C."/>
        </authorList>
    </citation>
    <scope>NUCLEOTIDE SEQUENCE [LARGE SCALE GENOMIC DNA]</scope>
</reference>
<evidence type="ECO:0000313" key="2">
    <source>
        <dbReference type="Proteomes" id="UP000595437"/>
    </source>
</evidence>
<organism evidence="1 2">
    <name type="scientific">Caligus rogercresseyi</name>
    <name type="common">Sea louse</name>
    <dbReference type="NCBI Taxonomy" id="217165"/>
    <lineage>
        <taxon>Eukaryota</taxon>
        <taxon>Metazoa</taxon>
        <taxon>Ecdysozoa</taxon>
        <taxon>Arthropoda</taxon>
        <taxon>Crustacea</taxon>
        <taxon>Multicrustacea</taxon>
        <taxon>Hexanauplia</taxon>
        <taxon>Copepoda</taxon>
        <taxon>Siphonostomatoida</taxon>
        <taxon>Caligidae</taxon>
        <taxon>Caligus</taxon>
    </lineage>
</organism>
<proteinExistence type="predicted"/>
<keyword evidence="2" id="KW-1185">Reference proteome</keyword>
<dbReference type="Proteomes" id="UP000595437">
    <property type="component" value="Chromosome 12"/>
</dbReference>
<sequence length="56" mass="6242">MVDLYGRHLICSYDLALSSPLFRSQWLLVNELCLNPQSHAVGTIIGTIPVNPTARF</sequence>
<name>A0A7T8JWQ2_CALRO</name>
<dbReference type="EMBL" id="CP045901">
    <property type="protein sequence ID" value="QQP37269.1"/>
    <property type="molecule type" value="Genomic_DNA"/>
</dbReference>
<dbReference type="AlphaFoldDB" id="A0A7T8JWQ2"/>
<accession>A0A7T8JWQ2</accession>
<gene>
    <name evidence="1" type="ORF">FKW44_017480</name>
</gene>
<protein>
    <submittedName>
        <fullName evidence="1">Uncharacterized protein</fullName>
    </submittedName>
</protein>